<dbReference type="GO" id="GO:0008654">
    <property type="term" value="P:phospholipid biosynthetic process"/>
    <property type="evidence" value="ECO:0007669"/>
    <property type="project" value="UniProtKB-KW"/>
</dbReference>
<dbReference type="HAMAP" id="MF_00019">
    <property type="entry name" value="PlsX"/>
    <property type="match status" value="1"/>
</dbReference>
<dbReference type="PIRSF" id="PIRSF002465">
    <property type="entry name" value="Phsphlp_syn_PlsX"/>
    <property type="match status" value="1"/>
</dbReference>
<evidence type="ECO:0000256" key="3">
    <source>
        <dbReference type="ARBA" id="ARBA00022516"/>
    </source>
</evidence>
<evidence type="ECO:0000256" key="6">
    <source>
        <dbReference type="ARBA" id="ARBA00023209"/>
    </source>
</evidence>
<dbReference type="GO" id="GO:0005737">
    <property type="term" value="C:cytoplasm"/>
    <property type="evidence" value="ECO:0007669"/>
    <property type="project" value="UniProtKB-SubCell"/>
</dbReference>
<evidence type="ECO:0000256" key="4">
    <source>
        <dbReference type="ARBA" id="ARBA00022679"/>
    </source>
</evidence>
<comment type="subunit">
    <text evidence="9 10">Homodimer. Probably interacts with PlsY.</text>
</comment>
<keyword evidence="7 10" id="KW-1208">Phospholipid metabolism</keyword>
<dbReference type="EMBL" id="SMGJ01000004">
    <property type="protein sequence ID" value="TCK69546.1"/>
    <property type="molecule type" value="Genomic_DNA"/>
</dbReference>
<evidence type="ECO:0000313" key="12">
    <source>
        <dbReference type="Proteomes" id="UP000295496"/>
    </source>
</evidence>
<evidence type="ECO:0000313" key="11">
    <source>
        <dbReference type="EMBL" id="TCK69546.1"/>
    </source>
</evidence>
<keyword evidence="11" id="KW-0012">Acyltransferase</keyword>
<dbReference type="RefSeq" id="WP_132302021.1">
    <property type="nucleotide sequence ID" value="NZ_CP170642.1"/>
</dbReference>
<comment type="caution">
    <text evidence="11">The sequence shown here is derived from an EMBL/GenBank/DDBJ whole genome shotgun (WGS) entry which is preliminary data.</text>
</comment>
<evidence type="ECO:0000256" key="8">
    <source>
        <dbReference type="ARBA" id="ARBA00024069"/>
    </source>
</evidence>
<dbReference type="SUPFAM" id="SSF53659">
    <property type="entry name" value="Isocitrate/Isopropylmalate dehydrogenase-like"/>
    <property type="match status" value="1"/>
</dbReference>
<dbReference type="Pfam" id="PF02504">
    <property type="entry name" value="FA_synthesis"/>
    <property type="match status" value="1"/>
</dbReference>
<evidence type="ECO:0000256" key="1">
    <source>
        <dbReference type="ARBA" id="ARBA00001232"/>
    </source>
</evidence>
<dbReference type="PANTHER" id="PTHR30100:SF1">
    <property type="entry name" value="PHOSPHATE ACYLTRANSFERASE"/>
    <property type="match status" value="1"/>
</dbReference>
<evidence type="ECO:0000256" key="10">
    <source>
        <dbReference type="HAMAP-Rule" id="MF_00019"/>
    </source>
</evidence>
<dbReference type="UniPathway" id="UPA00085"/>
<keyword evidence="5 10" id="KW-0443">Lipid metabolism</keyword>
<name>A0A4R1KWB5_9PAST</name>
<evidence type="ECO:0000256" key="7">
    <source>
        <dbReference type="ARBA" id="ARBA00023264"/>
    </source>
</evidence>
<organism evidence="11 12">
    <name type="scientific">Lonepinella koalarum</name>
    <dbReference type="NCBI Taxonomy" id="53417"/>
    <lineage>
        <taxon>Bacteria</taxon>
        <taxon>Pseudomonadati</taxon>
        <taxon>Pseudomonadota</taxon>
        <taxon>Gammaproteobacteria</taxon>
        <taxon>Pasteurellales</taxon>
        <taxon>Pasteurellaceae</taxon>
        <taxon>Lonepinella</taxon>
    </lineage>
</organism>
<dbReference type="EC" id="2.3.1.274" evidence="8 10"/>
<dbReference type="Gene3D" id="3.40.718.10">
    <property type="entry name" value="Isopropylmalate Dehydrogenase"/>
    <property type="match status" value="1"/>
</dbReference>
<accession>A0A4R1KWB5</accession>
<evidence type="ECO:0000256" key="2">
    <source>
        <dbReference type="ARBA" id="ARBA00022490"/>
    </source>
</evidence>
<keyword evidence="3 10" id="KW-0444">Lipid biosynthesis</keyword>
<keyword evidence="6 10" id="KW-0594">Phospholipid biosynthesis</keyword>
<dbReference type="Proteomes" id="UP000295496">
    <property type="component" value="Unassembled WGS sequence"/>
</dbReference>
<comment type="subcellular location">
    <subcellularLocation>
        <location evidence="10">Cytoplasm</location>
    </subcellularLocation>
    <text evidence="10">Associated with the membrane possibly through PlsY.</text>
</comment>
<gene>
    <name evidence="10" type="primary">plsX</name>
    <name evidence="11" type="ORF">EV692_1465</name>
</gene>
<evidence type="ECO:0000256" key="9">
    <source>
        <dbReference type="ARBA" id="ARBA00046608"/>
    </source>
</evidence>
<dbReference type="PANTHER" id="PTHR30100">
    <property type="entry name" value="FATTY ACID/PHOSPHOLIPID SYNTHESIS PROTEIN PLSX"/>
    <property type="match status" value="1"/>
</dbReference>
<dbReference type="AlphaFoldDB" id="A0A4R1KWB5"/>
<comment type="similarity">
    <text evidence="10">Belongs to the PlsX family.</text>
</comment>
<dbReference type="NCBIfam" id="TIGR00182">
    <property type="entry name" value="plsX"/>
    <property type="match status" value="1"/>
</dbReference>
<protein>
    <recommendedName>
        <fullName evidence="8 10">Phosphate acyltransferase</fullName>
        <ecNumber evidence="8 10">2.3.1.274</ecNumber>
    </recommendedName>
    <alternativeName>
        <fullName evidence="10">Acyl-ACP phosphotransacylase</fullName>
    </alternativeName>
    <alternativeName>
        <fullName evidence="10">Acyl-[acyl-carrier-protein]--phosphate acyltransferase</fullName>
    </alternativeName>
    <alternativeName>
        <fullName evidence="10">Phosphate-acyl-ACP acyltransferase</fullName>
    </alternativeName>
</protein>
<dbReference type="InterPro" id="IPR012281">
    <property type="entry name" value="Phospholipid_synth_PlsX-like"/>
</dbReference>
<sequence length="339" mass="36785">MSRLTLALDVMGGDIGPRITIPASLKALEYDPMLSLLLFGDSQQITPFLSNIPKALAERLTICHTSHQIENNQGLTYALRHSKGTSMRLAIEAVQKGMAQGCVSAGNTAALMGLSKVILQPLKGIQRPALLALLPTIEGKYSVMLDLGANIDCDAENLYQFALMGSIFAENQLNLVYPRIALLNIGEEEIKGHQAIRFAAEMLEKDTALNYVGFIEGNYLLNGKVDVIVSDGFTGNIALKTLEGAAKNVIALLKGKSRHHLLKPLLSWLMSKLFSESYQRLKSINPDQYNGASLIGLTSVVVKSHGGANEQAFSNAIKDAALQVRQQIPQKILAGLEKY</sequence>
<keyword evidence="12" id="KW-1185">Reference proteome</keyword>
<dbReference type="InterPro" id="IPR003664">
    <property type="entry name" value="FA_synthesis"/>
</dbReference>
<dbReference type="GO" id="GO:0006633">
    <property type="term" value="P:fatty acid biosynthetic process"/>
    <property type="evidence" value="ECO:0007669"/>
    <property type="project" value="UniProtKB-UniRule"/>
</dbReference>
<proteinExistence type="inferred from homology"/>
<comment type="pathway">
    <text evidence="10">Lipid metabolism; phospholipid metabolism.</text>
</comment>
<reference evidence="11 12" key="1">
    <citation type="submission" date="2019-03" db="EMBL/GenBank/DDBJ databases">
        <title>Genomic Encyclopedia of Type Strains, Phase IV (KMG-IV): sequencing the most valuable type-strain genomes for metagenomic binning, comparative biology and taxonomic classification.</title>
        <authorList>
            <person name="Goeker M."/>
        </authorList>
    </citation>
    <scope>NUCLEOTIDE SEQUENCE [LARGE SCALE GENOMIC DNA]</scope>
    <source>
        <strain evidence="11 12">DSM 10053</strain>
    </source>
</reference>
<keyword evidence="4 10" id="KW-0808">Transferase</keyword>
<evidence type="ECO:0000256" key="5">
    <source>
        <dbReference type="ARBA" id="ARBA00023098"/>
    </source>
</evidence>
<comment type="function">
    <text evidence="10">Catalyzes the reversible formation of acyl-phosphate (acyl-PO(4)) from acyl-[acyl-carrier-protein] (acyl-ACP). This enzyme utilizes acyl-ACP as fatty acyl donor, but not acyl-CoA.</text>
</comment>
<keyword evidence="2 10" id="KW-0963">Cytoplasm</keyword>
<comment type="catalytic activity">
    <reaction evidence="1 10">
        <text>a fatty acyl-[ACP] + phosphate = an acyl phosphate + holo-[ACP]</text>
        <dbReference type="Rhea" id="RHEA:42292"/>
        <dbReference type="Rhea" id="RHEA-COMP:9685"/>
        <dbReference type="Rhea" id="RHEA-COMP:14125"/>
        <dbReference type="ChEBI" id="CHEBI:43474"/>
        <dbReference type="ChEBI" id="CHEBI:59918"/>
        <dbReference type="ChEBI" id="CHEBI:64479"/>
        <dbReference type="ChEBI" id="CHEBI:138651"/>
        <dbReference type="EC" id="2.3.1.274"/>
    </reaction>
</comment>
<dbReference type="GO" id="GO:0043811">
    <property type="term" value="F:phosphate:acyl-[acyl carrier protein] acyltransferase activity"/>
    <property type="evidence" value="ECO:0007669"/>
    <property type="project" value="UniProtKB-UniRule"/>
</dbReference>